<feature type="transmembrane region" description="Helical" evidence="5">
    <location>
        <begin position="171"/>
        <end position="189"/>
    </location>
</feature>
<protein>
    <submittedName>
        <fullName evidence="8">Multidrug ABC transporter permease</fullName>
    </submittedName>
</protein>
<feature type="transmembrane region" description="Helical" evidence="5">
    <location>
        <begin position="195"/>
        <end position="220"/>
    </location>
</feature>
<comment type="subcellular location">
    <subcellularLocation>
        <location evidence="1">Membrane</location>
        <topology evidence="1">Multi-pass membrane protein</topology>
    </subcellularLocation>
</comment>
<evidence type="ECO:0000256" key="4">
    <source>
        <dbReference type="ARBA" id="ARBA00023136"/>
    </source>
</evidence>
<dbReference type="PANTHER" id="PTHR43229:SF2">
    <property type="entry name" value="NODULATION PROTEIN J"/>
    <property type="match status" value="1"/>
</dbReference>
<dbReference type="EMBL" id="RXIH01000043">
    <property type="protein sequence ID" value="RZN55494.1"/>
    <property type="molecule type" value="Genomic_DNA"/>
</dbReference>
<evidence type="ECO:0000256" key="3">
    <source>
        <dbReference type="ARBA" id="ARBA00022989"/>
    </source>
</evidence>
<dbReference type="Proteomes" id="UP000317265">
    <property type="component" value="Unassembled WGS sequence"/>
</dbReference>
<organism evidence="8 10">
    <name type="scientific">Thermoproteota archaeon</name>
    <dbReference type="NCBI Taxonomy" id="2056631"/>
    <lineage>
        <taxon>Archaea</taxon>
        <taxon>Thermoproteota</taxon>
    </lineage>
</organism>
<feature type="transmembrane region" description="Helical" evidence="5">
    <location>
        <begin position="290"/>
        <end position="312"/>
    </location>
</feature>
<evidence type="ECO:0000259" key="6">
    <source>
        <dbReference type="PROSITE" id="PS51012"/>
    </source>
</evidence>
<feature type="transmembrane region" description="Helical" evidence="5">
    <location>
        <begin position="32"/>
        <end position="49"/>
    </location>
</feature>
<dbReference type="Proteomes" id="UP000316080">
    <property type="component" value="Unassembled WGS sequence"/>
</dbReference>
<dbReference type="InterPro" id="IPR051784">
    <property type="entry name" value="Nod_factor_ABC_transporter"/>
</dbReference>
<proteinExistence type="predicted"/>
<dbReference type="PROSITE" id="PS51012">
    <property type="entry name" value="ABC_TM2"/>
    <property type="match status" value="1"/>
</dbReference>
<evidence type="ECO:0000313" key="9">
    <source>
        <dbReference type="Proteomes" id="UP000316080"/>
    </source>
</evidence>
<keyword evidence="2 5" id="KW-0812">Transmembrane</keyword>
<dbReference type="InterPro" id="IPR047817">
    <property type="entry name" value="ABC2_TM_bact-type"/>
</dbReference>
<accession>A0A523BAH3</accession>
<evidence type="ECO:0000313" key="8">
    <source>
        <dbReference type="EMBL" id="TDA37884.1"/>
    </source>
</evidence>
<comment type="caution">
    <text evidence="8">The sequence shown here is derived from an EMBL/GenBank/DDBJ whole genome shotgun (WGS) entry which is preliminary data.</text>
</comment>
<dbReference type="Pfam" id="PF01061">
    <property type="entry name" value="ABC2_membrane"/>
    <property type="match status" value="1"/>
</dbReference>
<reference evidence="7 9" key="2">
    <citation type="journal article" date="2019" name="Nat. Microbiol.">
        <title>Wide diversity of methane and short-chain alkane metabolisms in uncultured archaea.</title>
        <authorList>
            <person name="Borrel G."/>
            <person name="Adam P.S."/>
            <person name="McKay L.J."/>
            <person name="Chen L.X."/>
            <person name="Sierra-Garcia I.N."/>
            <person name="Sieber C.M."/>
            <person name="Letourneur Q."/>
            <person name="Ghozlane A."/>
            <person name="Andersen G.L."/>
            <person name="Li W.J."/>
            <person name="Hallam S.J."/>
            <person name="Muyzer G."/>
            <person name="de Oliveira V.M."/>
            <person name="Inskeep W.P."/>
            <person name="Banfield J.F."/>
            <person name="Gribaldo S."/>
        </authorList>
    </citation>
    <scope>NUCLEOTIDE SEQUENCE [LARGE SCALE GENOMIC DNA]</scope>
    <source>
        <strain evidence="7">Verst-YHS</strain>
    </source>
</reference>
<reference evidence="8 10" key="1">
    <citation type="journal article" date="2019" name="Nat. Microbiol.">
        <title>Expanding anaerobic alkane metabolism in the domain of Archaea.</title>
        <authorList>
            <person name="Wang Y."/>
            <person name="Wegener G."/>
            <person name="Hou J."/>
            <person name="Wang F."/>
            <person name="Xiao X."/>
        </authorList>
    </citation>
    <scope>NUCLEOTIDE SEQUENCE [LARGE SCALE GENOMIC DNA]</scope>
    <source>
        <strain evidence="8">WYZ-LMO11</strain>
    </source>
</reference>
<evidence type="ECO:0000313" key="7">
    <source>
        <dbReference type="EMBL" id="RZN55494.1"/>
    </source>
</evidence>
<dbReference type="AlphaFoldDB" id="A0A523BAH3"/>
<dbReference type="PANTHER" id="PTHR43229">
    <property type="entry name" value="NODULATION PROTEIN J"/>
    <property type="match status" value="1"/>
</dbReference>
<dbReference type="GO" id="GO:0016020">
    <property type="term" value="C:membrane"/>
    <property type="evidence" value="ECO:0007669"/>
    <property type="project" value="UniProtKB-SubCell"/>
</dbReference>
<evidence type="ECO:0000256" key="2">
    <source>
        <dbReference type="ARBA" id="ARBA00022692"/>
    </source>
</evidence>
<dbReference type="GO" id="GO:0140359">
    <property type="term" value="F:ABC-type transporter activity"/>
    <property type="evidence" value="ECO:0007669"/>
    <property type="project" value="InterPro"/>
</dbReference>
<evidence type="ECO:0000256" key="5">
    <source>
        <dbReference type="SAM" id="Phobius"/>
    </source>
</evidence>
<evidence type="ECO:0000313" key="10">
    <source>
        <dbReference type="Proteomes" id="UP000317265"/>
    </source>
</evidence>
<feature type="transmembrane region" description="Helical" evidence="5">
    <location>
        <begin position="232"/>
        <end position="250"/>
    </location>
</feature>
<keyword evidence="3 5" id="KW-1133">Transmembrane helix</keyword>
<dbReference type="EMBL" id="QNVI01000062">
    <property type="protein sequence ID" value="TDA37884.1"/>
    <property type="molecule type" value="Genomic_DNA"/>
</dbReference>
<keyword evidence="4 5" id="KW-0472">Membrane</keyword>
<name>A0A523BAH3_9CREN</name>
<dbReference type="InterPro" id="IPR013525">
    <property type="entry name" value="ABC2_TM"/>
</dbReference>
<feature type="domain" description="ABC transmembrane type-2" evidence="6">
    <location>
        <begin position="80"/>
        <end position="311"/>
    </location>
</feature>
<sequence>MSPKTNECHPSFIRGLWALTYRELKKWLNDPIMLIMFILQPLIWMGLLGKSLNIQGLFSAGNINLPPQIPIPGSAIIYPPGVSQVILNGTWFSQLFANMGINIMQRTFGVTDYFSYMAIGMVSMIVVTATMFSGMSIVWDRRLGFLDKVISTPVSRATIIFSKILNSTLRAMFQASVILALAYILGLQLSSNFTIINIIGIYAAIFLLSTGLSSIFLAVSIRATRMERPMQIVNLIIMPLMFSSNIFFPISMMPEWLQPIASANPLTYLTDAIRQLTILPLDISALIIDFIYLSVFAIILAIIGIVLSWKYLVK</sequence>
<evidence type="ECO:0000256" key="1">
    <source>
        <dbReference type="ARBA" id="ARBA00004141"/>
    </source>
</evidence>
<feature type="transmembrane region" description="Helical" evidence="5">
    <location>
        <begin position="113"/>
        <end position="139"/>
    </location>
</feature>
<gene>
    <name evidence="8" type="ORF">DSO09_05955</name>
    <name evidence="7" type="ORF">EF809_05265</name>
</gene>